<proteinExistence type="predicted"/>
<dbReference type="EMBL" id="JBFRCH010000017">
    <property type="protein sequence ID" value="MEX3935068.1"/>
    <property type="molecule type" value="Genomic_DNA"/>
</dbReference>
<protein>
    <submittedName>
        <fullName evidence="1">Uncharacterized protein</fullName>
    </submittedName>
</protein>
<organism evidence="1 2">
    <name type="scientific">Paraburkholderia phymatum</name>
    <dbReference type="NCBI Taxonomy" id="148447"/>
    <lineage>
        <taxon>Bacteria</taxon>
        <taxon>Pseudomonadati</taxon>
        <taxon>Pseudomonadota</taxon>
        <taxon>Betaproteobacteria</taxon>
        <taxon>Burkholderiales</taxon>
        <taxon>Burkholderiaceae</taxon>
        <taxon>Paraburkholderia</taxon>
    </lineage>
</organism>
<gene>
    <name evidence="1" type="ORF">AB4Y32_25300</name>
</gene>
<comment type="caution">
    <text evidence="1">The sequence shown here is derived from an EMBL/GenBank/DDBJ whole genome shotgun (WGS) entry which is preliminary data.</text>
</comment>
<keyword evidence="2" id="KW-1185">Reference proteome</keyword>
<evidence type="ECO:0000313" key="2">
    <source>
        <dbReference type="Proteomes" id="UP001558850"/>
    </source>
</evidence>
<name>A0ACC6U5X0_9BURK</name>
<dbReference type="Proteomes" id="UP001558850">
    <property type="component" value="Unassembled WGS sequence"/>
</dbReference>
<reference evidence="1" key="1">
    <citation type="submission" date="2024-07" db="EMBL/GenBank/DDBJ databases">
        <title>A survey of Mimosa microsymbionts across Brazilian biomes reveals a high diversity of Paraburkholderia nodulating endemic species, but also that Cupriavidus is common as a symbiont of widespread species.</title>
        <authorList>
            <person name="Rouws L."/>
            <person name="Barauna A."/>
            <person name="Beukes C."/>
            <person name="Rouws J.R.C."/>
            <person name="De Faria S.M."/>
            <person name="Gross E."/>
            <person name="Bueno Dos Reis Junior F."/>
            <person name="Simon M.F."/>
            <person name="Maluk M."/>
            <person name="Odee D.W."/>
            <person name="Kenicer G."/>
            <person name="Young J.P.W."/>
            <person name="Reis V.M."/>
            <person name="Zilli J."/>
            <person name="James E.K."/>
        </authorList>
    </citation>
    <scope>NUCLEOTIDE SEQUENCE</scope>
    <source>
        <strain evidence="1">EG181B</strain>
    </source>
</reference>
<sequence length="51" mass="5802">MSPEDTREKLKILEAEVAILKETIKKLSRELASFIPAGAFIQGQILYVKQR</sequence>
<accession>A0ACC6U5X0</accession>
<evidence type="ECO:0000313" key="1">
    <source>
        <dbReference type="EMBL" id="MEX3935068.1"/>
    </source>
</evidence>